<feature type="transmembrane region" description="Helical" evidence="9">
    <location>
        <begin position="63"/>
        <end position="83"/>
    </location>
</feature>
<evidence type="ECO:0000256" key="1">
    <source>
        <dbReference type="ARBA" id="ARBA00004651"/>
    </source>
</evidence>
<dbReference type="STRING" id="1499967.U27_05762"/>
<keyword evidence="4" id="KW-1003">Cell membrane</keyword>
<dbReference type="eggNOG" id="COG0765">
    <property type="taxonomic scope" value="Bacteria"/>
</dbReference>
<dbReference type="GO" id="GO:0006865">
    <property type="term" value="P:amino acid transport"/>
    <property type="evidence" value="ECO:0007669"/>
    <property type="project" value="UniProtKB-KW"/>
</dbReference>
<accession>A0A081C2I2</accession>
<dbReference type="Pfam" id="PF00528">
    <property type="entry name" value="BPD_transp_1"/>
    <property type="match status" value="1"/>
</dbReference>
<keyword evidence="12" id="KW-1185">Reference proteome</keyword>
<proteinExistence type="inferred from homology"/>
<keyword evidence="3 9" id="KW-0813">Transport</keyword>
<keyword evidence="6" id="KW-0029">Amino-acid transport</keyword>
<evidence type="ECO:0000313" key="11">
    <source>
        <dbReference type="EMBL" id="GAK58787.1"/>
    </source>
</evidence>
<feature type="domain" description="ABC transmembrane type-1" evidence="10">
    <location>
        <begin position="59"/>
        <end position="269"/>
    </location>
</feature>
<dbReference type="HOGENOM" id="CLU_019602_1_1_0"/>
<comment type="similarity">
    <text evidence="2">Belongs to the binding-protein-dependent transport system permease family. HisMQ subfamily.</text>
</comment>
<feature type="transmembrane region" description="Helical" evidence="9">
    <location>
        <begin position="149"/>
        <end position="169"/>
    </location>
</feature>
<protein>
    <submittedName>
        <fullName evidence="11">Amino acid ABC transporter membrane protein, PAAT family</fullName>
    </submittedName>
</protein>
<feature type="transmembrane region" description="Helical" evidence="9">
    <location>
        <begin position="20"/>
        <end position="43"/>
    </location>
</feature>
<dbReference type="CDD" id="cd06261">
    <property type="entry name" value="TM_PBP2"/>
    <property type="match status" value="1"/>
</dbReference>
<evidence type="ECO:0000256" key="6">
    <source>
        <dbReference type="ARBA" id="ARBA00022970"/>
    </source>
</evidence>
<evidence type="ECO:0000256" key="4">
    <source>
        <dbReference type="ARBA" id="ARBA00022475"/>
    </source>
</evidence>
<name>A0A081C2I2_VECG1</name>
<dbReference type="PANTHER" id="PTHR30614">
    <property type="entry name" value="MEMBRANE COMPONENT OF AMINO ACID ABC TRANSPORTER"/>
    <property type="match status" value="1"/>
</dbReference>
<dbReference type="PANTHER" id="PTHR30614:SF20">
    <property type="entry name" value="GLUTAMINE TRANSPORT SYSTEM PERMEASE PROTEIN GLNP"/>
    <property type="match status" value="1"/>
</dbReference>
<evidence type="ECO:0000256" key="9">
    <source>
        <dbReference type="RuleBase" id="RU363032"/>
    </source>
</evidence>
<dbReference type="Proteomes" id="UP000030661">
    <property type="component" value="Unassembled WGS sequence"/>
</dbReference>
<dbReference type="GO" id="GO:0022857">
    <property type="term" value="F:transmembrane transporter activity"/>
    <property type="evidence" value="ECO:0007669"/>
    <property type="project" value="InterPro"/>
</dbReference>
<dbReference type="InterPro" id="IPR035906">
    <property type="entry name" value="MetI-like_sf"/>
</dbReference>
<organism evidence="11">
    <name type="scientific">Vecturithrix granuli</name>
    <dbReference type="NCBI Taxonomy" id="1499967"/>
    <lineage>
        <taxon>Bacteria</taxon>
        <taxon>Candidatus Moduliflexota</taxon>
        <taxon>Candidatus Vecturitrichia</taxon>
        <taxon>Candidatus Vecturitrichales</taxon>
        <taxon>Candidatus Vecturitrichaceae</taxon>
        <taxon>Candidatus Vecturithrix</taxon>
    </lineage>
</organism>
<dbReference type="InterPro" id="IPR043429">
    <property type="entry name" value="ArtM/GltK/GlnP/TcyL/YhdX-like"/>
</dbReference>
<evidence type="ECO:0000313" key="12">
    <source>
        <dbReference type="Proteomes" id="UP000030661"/>
    </source>
</evidence>
<evidence type="ECO:0000256" key="3">
    <source>
        <dbReference type="ARBA" id="ARBA00022448"/>
    </source>
</evidence>
<dbReference type="Gene3D" id="1.10.3720.10">
    <property type="entry name" value="MetI-like"/>
    <property type="match status" value="1"/>
</dbReference>
<reference evidence="11" key="1">
    <citation type="journal article" date="2015" name="PeerJ">
        <title>First genomic representation of candidate bacterial phylum KSB3 points to enhanced environmental sensing as a trigger of wastewater bulking.</title>
        <authorList>
            <person name="Sekiguchi Y."/>
            <person name="Ohashi A."/>
            <person name="Parks D.H."/>
            <person name="Yamauchi T."/>
            <person name="Tyson G.W."/>
            <person name="Hugenholtz P."/>
        </authorList>
    </citation>
    <scope>NUCLEOTIDE SEQUENCE [LARGE SCALE GENOMIC DNA]</scope>
</reference>
<feature type="transmembrane region" description="Helical" evidence="9">
    <location>
        <begin position="95"/>
        <end position="115"/>
    </location>
</feature>
<dbReference type="SUPFAM" id="SSF161098">
    <property type="entry name" value="MetI-like"/>
    <property type="match status" value="1"/>
</dbReference>
<dbReference type="EMBL" id="DF820468">
    <property type="protein sequence ID" value="GAK58787.1"/>
    <property type="molecule type" value="Genomic_DNA"/>
</dbReference>
<evidence type="ECO:0000259" key="10">
    <source>
        <dbReference type="PROSITE" id="PS50928"/>
    </source>
</evidence>
<dbReference type="PROSITE" id="PS50928">
    <property type="entry name" value="ABC_TM1"/>
    <property type="match status" value="1"/>
</dbReference>
<comment type="subcellular location">
    <subcellularLocation>
        <location evidence="1 9">Cell membrane</location>
        <topology evidence="1 9">Multi-pass membrane protein</topology>
    </subcellularLocation>
</comment>
<dbReference type="GO" id="GO:0043190">
    <property type="term" value="C:ATP-binding cassette (ABC) transporter complex"/>
    <property type="evidence" value="ECO:0007669"/>
    <property type="project" value="InterPro"/>
</dbReference>
<dbReference type="AlphaFoldDB" id="A0A081C2I2"/>
<keyword evidence="8 9" id="KW-0472">Membrane</keyword>
<dbReference type="InterPro" id="IPR010065">
    <property type="entry name" value="AA_ABC_transptr_permease_3TM"/>
</dbReference>
<sequence>MNFQLGGRFGRSRWFQVADLFSRVPYWLLIIILLGLFFLWRAATGSDYRIILSAVSKGIATTIYVSLVAYTFSIILGLLIGLMRIAPLRLLRESASLYTEIVRGVPMLVILYYIAFVGAPALVQAVNWVFHPLISIGLIAELNIRTLNFVWRAILALTIGYSAFISEIFRAGIESIDKGQMEAATASGMTWRQAMSCVILPQAVRNVLPPLCNEFVAMIKDSALVSALGVQDITQLGKVYSASTFKFFETYNVVAYLYLIMTISLSLMVRGLERHLNRRNVRGE</sequence>
<keyword evidence="5 9" id="KW-0812">Transmembrane</keyword>
<evidence type="ECO:0000256" key="7">
    <source>
        <dbReference type="ARBA" id="ARBA00022989"/>
    </source>
</evidence>
<evidence type="ECO:0000256" key="5">
    <source>
        <dbReference type="ARBA" id="ARBA00022692"/>
    </source>
</evidence>
<dbReference type="InterPro" id="IPR000515">
    <property type="entry name" value="MetI-like"/>
</dbReference>
<gene>
    <name evidence="11" type="ORF">U27_05762</name>
</gene>
<feature type="transmembrane region" description="Helical" evidence="9">
    <location>
        <begin position="121"/>
        <end position="142"/>
    </location>
</feature>
<evidence type="ECO:0000256" key="2">
    <source>
        <dbReference type="ARBA" id="ARBA00010072"/>
    </source>
</evidence>
<keyword evidence="7 9" id="KW-1133">Transmembrane helix</keyword>
<dbReference type="NCBIfam" id="TIGR01726">
    <property type="entry name" value="HEQRo_perm_3TM"/>
    <property type="match status" value="1"/>
</dbReference>
<feature type="transmembrane region" description="Helical" evidence="9">
    <location>
        <begin position="253"/>
        <end position="272"/>
    </location>
</feature>
<evidence type="ECO:0000256" key="8">
    <source>
        <dbReference type="ARBA" id="ARBA00023136"/>
    </source>
</evidence>